<keyword evidence="1" id="KW-1133">Transmembrane helix</keyword>
<accession>A0A1J5TE31</accession>
<comment type="caution">
    <text evidence="2">The sequence shown here is derived from an EMBL/GenBank/DDBJ whole genome shotgun (WGS) entry which is preliminary data.</text>
</comment>
<name>A0A1J5TE31_9ZZZZ</name>
<keyword evidence="1" id="KW-0812">Transmembrane</keyword>
<sequence>MGEDEVSGAIKELGILIGSLENRAGITEAVRQARESGAPDKLRAAYYSVADAELRRQLIVTTGKLDRLYLQKCDLDVALAKEEVSKAIENSNSQPWYLSVASSVGAVIIGQWILGLFGAIAGAIGGFYLGQWLLASIKKENAREIEHAKHLLALAQRRDEESKADPYLFSEEEQKACERQS</sequence>
<dbReference type="EMBL" id="MLJW01000011">
    <property type="protein sequence ID" value="OIR14581.1"/>
    <property type="molecule type" value="Genomic_DNA"/>
</dbReference>
<protein>
    <submittedName>
        <fullName evidence="2">Uncharacterized protein</fullName>
    </submittedName>
</protein>
<keyword evidence="1" id="KW-0472">Membrane</keyword>
<gene>
    <name evidence="2" type="ORF">GALL_43830</name>
</gene>
<evidence type="ECO:0000313" key="2">
    <source>
        <dbReference type="EMBL" id="OIR14581.1"/>
    </source>
</evidence>
<feature type="transmembrane region" description="Helical" evidence="1">
    <location>
        <begin position="96"/>
        <end position="129"/>
    </location>
</feature>
<dbReference type="AlphaFoldDB" id="A0A1J5TE31"/>
<organism evidence="2">
    <name type="scientific">mine drainage metagenome</name>
    <dbReference type="NCBI Taxonomy" id="410659"/>
    <lineage>
        <taxon>unclassified sequences</taxon>
        <taxon>metagenomes</taxon>
        <taxon>ecological metagenomes</taxon>
    </lineage>
</organism>
<evidence type="ECO:0000256" key="1">
    <source>
        <dbReference type="SAM" id="Phobius"/>
    </source>
</evidence>
<proteinExistence type="predicted"/>
<reference evidence="2" key="1">
    <citation type="submission" date="2016-10" db="EMBL/GenBank/DDBJ databases">
        <title>Sequence of Gallionella enrichment culture.</title>
        <authorList>
            <person name="Poehlein A."/>
            <person name="Muehling M."/>
            <person name="Daniel R."/>
        </authorList>
    </citation>
    <scope>NUCLEOTIDE SEQUENCE</scope>
</reference>